<dbReference type="SUPFAM" id="SSF51126">
    <property type="entry name" value="Pectin lyase-like"/>
    <property type="match status" value="1"/>
</dbReference>
<dbReference type="RefSeq" id="WP_304182091.1">
    <property type="nucleotide sequence ID" value="NZ_DRGM01000105.1"/>
</dbReference>
<dbReference type="PROSITE" id="PS51257">
    <property type="entry name" value="PROKAR_LIPOPROTEIN"/>
    <property type="match status" value="1"/>
</dbReference>
<dbReference type="GO" id="GO:0016829">
    <property type="term" value="F:lyase activity"/>
    <property type="evidence" value="ECO:0007669"/>
    <property type="project" value="UniProtKB-KW"/>
</dbReference>
<proteinExistence type="predicted"/>
<evidence type="ECO:0000313" key="1">
    <source>
        <dbReference type="EMBL" id="HEA16735.1"/>
    </source>
</evidence>
<name>A0A7V1CYX2_9GAMM</name>
<sequence length="911" mass="94944">MKLKHFALCAIAAAIVGCDTNSNNNDNNLGSIALSGTVTSGQTLTAEVSDPDGISGDVTYYWYADGETIAGANSASFTLTDDQIGLPITVQGLYTDDGGINESHITEPTADVAAIAFPASLTIAGDALVGSQLTANVADENGFDGDTVTYKWFADDVEIADEALSTLTLTDAQFGTVITVSASFEDSRGFAESVTSTGTQVVARTNSEGQVTISGTPTVGNTLTAEIADTDGATGDITYQWLADAQEIVGETESTFTVDASLLGQKISVQVAYTDDNGFIEDNTSEETIAVSAVAVDEAGSVAIIGVAPYLTSGELTAEITDNNGVEEANVTYTWSADGVEVADSNSKTFTPAAYAGSIMSVKATYTDNDGFASEVTNSLDTLVYTQLVSNPEALLGALSGGLADGDFIGLNTGVYADMDAILLTSAVTLRAVEGQTPVLSGEVCVHVAAGVDGAGLTGLTFKNIDTKAGAFCEAEEDAVIYSEGDNFTFSQNTIDGDEATLNNSTYHWLMLKGKGALIERNTFSNRNFAENGSVIKMASASSDHVIEYNLFSGTSSNPNFDNSSLHLINVGSTTGSDAAENTNFTIQYNRVENFVTGRRLMRVQTSGATIKGNTIVNPNGGISLEDGGFNSVTDNVIIRTTDIASSDDRPAGILITPLGHTVSNNYIAGIRSGNKEAGGIVFTANPFSQADGGVPNSGNQAVLDSAGDFTLNVTNNTVLNSQQPIVFSTEIGSRAPVSDCDDLTAADTPVLYGLTKNAFKITFNGNLIANGLGDQTDEGTINSSATTQGLFYPNTLESDHAFEYDCDLINHDSSVLSNNFGYMDSRVSGDASGDWVEIRKLNGNGAFDTDGAIDQDPATNGKEVLEYVTATSTLLETDPAGLQAEAGAKGLHYIQSSEVGVGSTWEIQND</sequence>
<dbReference type="Proteomes" id="UP000886188">
    <property type="component" value="Unassembled WGS sequence"/>
</dbReference>
<dbReference type="AlphaFoldDB" id="A0A7V1CYX2"/>
<dbReference type="EMBL" id="DRGM01000105">
    <property type="protein sequence ID" value="HEA16735.1"/>
    <property type="molecule type" value="Genomic_DNA"/>
</dbReference>
<comment type="caution">
    <text evidence="1">The sequence shown here is derived from an EMBL/GenBank/DDBJ whole genome shotgun (WGS) entry which is preliminary data.</text>
</comment>
<keyword evidence="1" id="KW-0456">Lyase</keyword>
<dbReference type="Gene3D" id="2.60.40.2700">
    <property type="match status" value="3"/>
</dbReference>
<accession>A0A7V1CYX2</accession>
<dbReference type="InterPro" id="IPR012334">
    <property type="entry name" value="Pectin_lyas_fold"/>
</dbReference>
<organism evidence="1">
    <name type="scientific">Pseudoalteromonas prydzensis</name>
    <dbReference type="NCBI Taxonomy" id="182141"/>
    <lineage>
        <taxon>Bacteria</taxon>
        <taxon>Pseudomonadati</taxon>
        <taxon>Pseudomonadota</taxon>
        <taxon>Gammaproteobacteria</taxon>
        <taxon>Alteromonadales</taxon>
        <taxon>Pseudoalteromonadaceae</taxon>
        <taxon>Pseudoalteromonas</taxon>
    </lineage>
</organism>
<reference evidence="1" key="1">
    <citation type="journal article" date="2020" name="mSystems">
        <title>Genome- and Community-Level Interaction Insights into Carbon Utilization and Element Cycling Functions of Hydrothermarchaeota in Hydrothermal Sediment.</title>
        <authorList>
            <person name="Zhou Z."/>
            <person name="Liu Y."/>
            <person name="Xu W."/>
            <person name="Pan J."/>
            <person name="Luo Z.H."/>
            <person name="Li M."/>
        </authorList>
    </citation>
    <scope>NUCLEOTIDE SEQUENCE [LARGE SCALE GENOMIC DNA]</scope>
    <source>
        <strain evidence="1">HyVt-346</strain>
    </source>
</reference>
<dbReference type="SMART" id="SM00710">
    <property type="entry name" value="PbH1"/>
    <property type="match status" value="5"/>
</dbReference>
<protein>
    <submittedName>
        <fullName evidence="1">Poly(Beta-D-mannuronate) lyase</fullName>
    </submittedName>
</protein>
<dbReference type="InterPro" id="IPR011050">
    <property type="entry name" value="Pectin_lyase_fold/virulence"/>
</dbReference>
<dbReference type="InterPro" id="IPR006626">
    <property type="entry name" value="PbH1"/>
</dbReference>
<dbReference type="Gene3D" id="2.160.20.10">
    <property type="entry name" value="Single-stranded right-handed beta-helix, Pectin lyase-like"/>
    <property type="match status" value="1"/>
</dbReference>
<gene>
    <name evidence="1" type="ORF">ENH88_09880</name>
</gene>